<dbReference type="SUPFAM" id="SSF56954">
    <property type="entry name" value="Outer membrane efflux proteins (OEP)"/>
    <property type="match status" value="1"/>
</dbReference>
<keyword evidence="8" id="KW-0175">Coiled coil</keyword>
<evidence type="ECO:0000256" key="2">
    <source>
        <dbReference type="ARBA" id="ARBA00007613"/>
    </source>
</evidence>
<keyword evidence="3" id="KW-0813">Transport</keyword>
<name>A0A9X2U8M1_9BACT</name>
<organism evidence="10 11">
    <name type="scientific">Salinibacter ruber</name>
    <dbReference type="NCBI Taxonomy" id="146919"/>
    <lineage>
        <taxon>Bacteria</taxon>
        <taxon>Pseudomonadati</taxon>
        <taxon>Rhodothermota</taxon>
        <taxon>Rhodothermia</taxon>
        <taxon>Rhodothermales</taxon>
        <taxon>Salinibacteraceae</taxon>
        <taxon>Salinibacter</taxon>
    </lineage>
</organism>
<keyword evidence="5" id="KW-0812">Transmembrane</keyword>
<comment type="caution">
    <text evidence="10">The sequence shown here is derived from an EMBL/GenBank/DDBJ whole genome shotgun (WGS) entry which is preliminary data.</text>
</comment>
<feature type="chain" id="PRO_5040902956" evidence="9">
    <location>
        <begin position="21"/>
        <end position="518"/>
    </location>
</feature>
<reference evidence="10" key="1">
    <citation type="submission" date="2022-08" db="EMBL/GenBank/DDBJ databases">
        <title>Genomic Encyclopedia of Type Strains, Phase V (KMG-V): Genome sequencing to study the core and pangenomes of soil and plant-associated prokaryotes.</title>
        <authorList>
            <person name="Whitman W."/>
        </authorList>
    </citation>
    <scope>NUCLEOTIDE SEQUENCE</scope>
    <source>
        <strain evidence="10">SP2017</strain>
    </source>
</reference>
<dbReference type="AlphaFoldDB" id="A0A9X2U8M1"/>
<keyword evidence="4" id="KW-1134">Transmembrane beta strand</keyword>
<dbReference type="GO" id="GO:0015562">
    <property type="term" value="F:efflux transmembrane transporter activity"/>
    <property type="evidence" value="ECO:0007669"/>
    <property type="project" value="InterPro"/>
</dbReference>
<evidence type="ECO:0000256" key="7">
    <source>
        <dbReference type="ARBA" id="ARBA00023237"/>
    </source>
</evidence>
<evidence type="ECO:0000313" key="11">
    <source>
        <dbReference type="Proteomes" id="UP001155010"/>
    </source>
</evidence>
<dbReference type="InterPro" id="IPR051906">
    <property type="entry name" value="TolC-like"/>
</dbReference>
<gene>
    <name evidence="10" type="ORF">GGP83_001761</name>
</gene>
<accession>A0A9X2U8M1</accession>
<dbReference type="GO" id="GO:0009279">
    <property type="term" value="C:cell outer membrane"/>
    <property type="evidence" value="ECO:0007669"/>
    <property type="project" value="UniProtKB-SubCell"/>
</dbReference>
<evidence type="ECO:0000256" key="6">
    <source>
        <dbReference type="ARBA" id="ARBA00023136"/>
    </source>
</evidence>
<dbReference type="InterPro" id="IPR003423">
    <property type="entry name" value="OMP_efflux"/>
</dbReference>
<protein>
    <submittedName>
        <fullName evidence="10">Outer membrane protein TolC</fullName>
    </submittedName>
</protein>
<feature type="coiled-coil region" evidence="8">
    <location>
        <begin position="194"/>
        <end position="238"/>
    </location>
</feature>
<dbReference type="Proteomes" id="UP001155010">
    <property type="component" value="Unassembled WGS sequence"/>
</dbReference>
<keyword evidence="6" id="KW-0472">Membrane</keyword>
<feature type="signal peptide" evidence="9">
    <location>
        <begin position="1"/>
        <end position="20"/>
    </location>
</feature>
<dbReference type="Pfam" id="PF02321">
    <property type="entry name" value="OEP"/>
    <property type="match status" value="2"/>
</dbReference>
<dbReference type="PANTHER" id="PTHR30026">
    <property type="entry name" value="OUTER MEMBRANE PROTEIN TOLC"/>
    <property type="match status" value="1"/>
</dbReference>
<evidence type="ECO:0000256" key="1">
    <source>
        <dbReference type="ARBA" id="ARBA00004442"/>
    </source>
</evidence>
<dbReference type="GO" id="GO:1990281">
    <property type="term" value="C:efflux pump complex"/>
    <property type="evidence" value="ECO:0007669"/>
    <property type="project" value="TreeGrafter"/>
</dbReference>
<evidence type="ECO:0000256" key="4">
    <source>
        <dbReference type="ARBA" id="ARBA00022452"/>
    </source>
</evidence>
<dbReference type="PANTHER" id="PTHR30026:SF20">
    <property type="entry name" value="OUTER MEMBRANE PROTEIN TOLC"/>
    <property type="match status" value="1"/>
</dbReference>
<keyword evidence="7" id="KW-0998">Cell outer membrane</keyword>
<comment type="subcellular location">
    <subcellularLocation>
        <location evidence="1">Cell outer membrane</location>
    </subcellularLocation>
</comment>
<proteinExistence type="inferred from homology"/>
<dbReference type="Gene3D" id="1.20.1600.10">
    <property type="entry name" value="Outer membrane efflux proteins (OEP)"/>
    <property type="match status" value="1"/>
</dbReference>
<dbReference type="GO" id="GO:0015288">
    <property type="term" value="F:porin activity"/>
    <property type="evidence" value="ECO:0007669"/>
    <property type="project" value="TreeGrafter"/>
</dbReference>
<evidence type="ECO:0000313" key="10">
    <source>
        <dbReference type="EMBL" id="MCS3951809.1"/>
    </source>
</evidence>
<sequence length="518" mass="58156">MRHLRRYLAFFLVLCGIVFAAGSGSALAQPAAPASSPSDSNSEFPETVVERLVQDALENNLTLKQERISLEQGRAALAQTKGQYLPSLDLSARYTRSRGGRTIGFPVGDAVNPAYRALDQMSPTRQFPRLQNREISLLREKEQRTELQLRQPLYRPEIRRGAEARSHEVESQEASVEAQRRQLAHDVKTAYYRYRKAQARVEILEATRTLASENRRTNQQLLEAAKVTKDAVHRAEAEVLSVRQKLTQSRTSFRQARRRLNVLRDRPSDAKIPEPKTGTETLIDRRVRALEQRFGQTLFGSEVLDGAGGGSEPMRTGAAAGAAGGSLESIRALVDERPALKRLGAAAKAADAQRRAAQTAFLPTVSLAVDAGIQGRTYGFSGDKPYARASVVLEWNLFDGLTERRRVERRRLETKRLRARREHVERQLTQEVRTALENVRVAHRSLRTAQARVKAAQESFRLTRRRHEAGRANQATLIDARTTFTEARMNLNVTRYDLLIHLAELEHAAGLVRAKPKK</sequence>
<evidence type="ECO:0000256" key="8">
    <source>
        <dbReference type="SAM" id="Coils"/>
    </source>
</evidence>
<dbReference type="EMBL" id="JANUBB010000006">
    <property type="protein sequence ID" value="MCS3951809.1"/>
    <property type="molecule type" value="Genomic_DNA"/>
</dbReference>
<dbReference type="RefSeq" id="WP_259081878.1">
    <property type="nucleotide sequence ID" value="NZ_JANTZN010000005.1"/>
</dbReference>
<evidence type="ECO:0000256" key="5">
    <source>
        <dbReference type="ARBA" id="ARBA00022692"/>
    </source>
</evidence>
<keyword evidence="9" id="KW-0732">Signal</keyword>
<comment type="similarity">
    <text evidence="2">Belongs to the outer membrane factor (OMF) (TC 1.B.17) family.</text>
</comment>
<evidence type="ECO:0000256" key="3">
    <source>
        <dbReference type="ARBA" id="ARBA00022448"/>
    </source>
</evidence>
<evidence type="ECO:0000256" key="9">
    <source>
        <dbReference type="SAM" id="SignalP"/>
    </source>
</evidence>